<dbReference type="InterPro" id="IPR000679">
    <property type="entry name" value="Znf_GATA"/>
</dbReference>
<evidence type="ECO:0000256" key="2">
    <source>
        <dbReference type="ARBA" id="ARBA00022723"/>
    </source>
</evidence>
<dbReference type="GO" id="GO:0000978">
    <property type="term" value="F:RNA polymerase II cis-regulatory region sequence-specific DNA binding"/>
    <property type="evidence" value="ECO:0007669"/>
    <property type="project" value="TreeGrafter"/>
</dbReference>
<gene>
    <name evidence="11" type="ORF">I9W82_000329</name>
</gene>
<evidence type="ECO:0000313" key="12">
    <source>
        <dbReference type="Proteomes" id="UP000669133"/>
    </source>
</evidence>
<comment type="caution">
    <text evidence="11">The sequence shown here is derived from an EMBL/GenBank/DDBJ whole genome shotgun (WGS) entry which is preliminary data.</text>
</comment>
<evidence type="ECO:0000256" key="5">
    <source>
        <dbReference type="ARBA" id="ARBA00023015"/>
    </source>
</evidence>
<dbReference type="Pfam" id="PF00320">
    <property type="entry name" value="GATA"/>
    <property type="match status" value="1"/>
</dbReference>
<keyword evidence="3 8" id="KW-0863">Zinc-finger</keyword>
<dbReference type="AlphaFoldDB" id="A0A8H7ZIK3"/>
<feature type="compositionally biased region" description="Polar residues" evidence="9">
    <location>
        <begin position="580"/>
        <end position="607"/>
    </location>
</feature>
<dbReference type="PANTHER" id="PTHR10071">
    <property type="entry name" value="TRANSCRIPTION FACTOR GATA FAMILY MEMBER"/>
    <property type="match status" value="1"/>
</dbReference>
<dbReference type="PROSITE" id="PS00344">
    <property type="entry name" value="GATA_ZN_FINGER_1"/>
    <property type="match status" value="1"/>
</dbReference>
<dbReference type="PANTHER" id="PTHR10071:SF281">
    <property type="entry name" value="BOX A-BINDING FACTOR-RELATED"/>
    <property type="match status" value="1"/>
</dbReference>
<dbReference type="InterPro" id="IPR039355">
    <property type="entry name" value="Transcription_factor_GATA"/>
</dbReference>
<dbReference type="Gene3D" id="3.30.50.10">
    <property type="entry name" value="Erythroid Transcription Factor GATA-1, subunit A"/>
    <property type="match status" value="1"/>
</dbReference>
<evidence type="ECO:0000256" key="1">
    <source>
        <dbReference type="ARBA" id="ARBA00004123"/>
    </source>
</evidence>
<dbReference type="SMART" id="SM00401">
    <property type="entry name" value="ZnF_GATA"/>
    <property type="match status" value="1"/>
</dbReference>
<feature type="domain" description="GATA-type" evidence="10">
    <location>
        <begin position="327"/>
        <end position="370"/>
    </location>
</feature>
<name>A0A8H7ZIK3_9ASCO</name>
<dbReference type="Proteomes" id="UP000669133">
    <property type="component" value="Unassembled WGS sequence"/>
</dbReference>
<dbReference type="CDD" id="cd00202">
    <property type="entry name" value="ZnF_GATA"/>
    <property type="match status" value="1"/>
</dbReference>
<feature type="compositionally biased region" description="Polar residues" evidence="9">
    <location>
        <begin position="1"/>
        <end position="12"/>
    </location>
</feature>
<feature type="region of interest" description="Disordered" evidence="9">
    <location>
        <begin position="444"/>
        <end position="479"/>
    </location>
</feature>
<evidence type="ECO:0000256" key="9">
    <source>
        <dbReference type="SAM" id="MobiDB-lite"/>
    </source>
</evidence>
<comment type="subcellular location">
    <subcellularLocation>
        <location evidence="1">Nucleus</location>
    </subcellularLocation>
</comment>
<feature type="region of interest" description="Disordered" evidence="9">
    <location>
        <begin position="118"/>
        <end position="144"/>
    </location>
</feature>
<dbReference type="EMBL" id="JAEOAQ010000001">
    <property type="protein sequence ID" value="KAG5421239.1"/>
    <property type="molecule type" value="Genomic_DNA"/>
</dbReference>
<dbReference type="OrthoDB" id="515401at2759"/>
<feature type="compositionally biased region" description="Low complexity" evidence="9">
    <location>
        <begin position="261"/>
        <end position="311"/>
    </location>
</feature>
<reference evidence="11 12" key="1">
    <citation type="submission" date="2020-12" db="EMBL/GenBank/DDBJ databases">
        <title>Effect of drift, selection, and recombination on the evolution of hybrid genomes in Candida yeast pathogens.</title>
        <authorList>
            <person name="Mixao V."/>
            <person name="Ksiezopolska E."/>
            <person name="Saus E."/>
            <person name="Boekhout T."/>
            <person name="Gacser A."/>
            <person name="Gabaldon T."/>
        </authorList>
    </citation>
    <scope>NUCLEOTIDE SEQUENCE [LARGE SCALE GENOMIC DNA]</scope>
    <source>
        <strain evidence="11 12">BP57</strain>
    </source>
</reference>
<feature type="compositionally biased region" description="Low complexity" evidence="9">
    <location>
        <begin position="374"/>
        <end position="387"/>
    </location>
</feature>
<feature type="region of interest" description="Disordered" evidence="9">
    <location>
        <begin position="374"/>
        <end position="399"/>
    </location>
</feature>
<evidence type="ECO:0000256" key="7">
    <source>
        <dbReference type="ARBA" id="ARBA00023242"/>
    </source>
</evidence>
<keyword evidence="2" id="KW-0479">Metal-binding</keyword>
<feature type="compositionally biased region" description="Polar residues" evidence="9">
    <location>
        <begin position="246"/>
        <end position="255"/>
    </location>
</feature>
<keyword evidence="6" id="KW-0804">Transcription</keyword>
<evidence type="ECO:0000313" key="11">
    <source>
        <dbReference type="EMBL" id="KAG5421239.1"/>
    </source>
</evidence>
<dbReference type="GO" id="GO:0000122">
    <property type="term" value="P:negative regulation of transcription by RNA polymerase II"/>
    <property type="evidence" value="ECO:0007669"/>
    <property type="project" value="TreeGrafter"/>
</dbReference>
<feature type="compositionally biased region" description="Polar residues" evidence="9">
    <location>
        <begin position="468"/>
        <end position="479"/>
    </location>
</feature>
<feature type="compositionally biased region" description="Polar residues" evidence="9">
    <location>
        <begin position="444"/>
        <end position="453"/>
    </location>
</feature>
<evidence type="ECO:0000256" key="3">
    <source>
        <dbReference type="ARBA" id="ARBA00022771"/>
    </source>
</evidence>
<keyword evidence="12" id="KW-1185">Reference proteome</keyword>
<dbReference type="InterPro" id="IPR013088">
    <property type="entry name" value="Znf_NHR/GATA"/>
</dbReference>
<accession>A0A8H7ZIK3</accession>
<keyword evidence="4" id="KW-0862">Zinc</keyword>
<dbReference type="PROSITE" id="PS50114">
    <property type="entry name" value="GATA_ZN_FINGER_2"/>
    <property type="match status" value="1"/>
</dbReference>
<protein>
    <recommendedName>
        <fullName evidence="10">GATA-type domain-containing protein</fullName>
    </recommendedName>
</protein>
<keyword evidence="7" id="KW-0539">Nucleus</keyword>
<proteinExistence type="predicted"/>
<evidence type="ECO:0000256" key="4">
    <source>
        <dbReference type="ARBA" id="ARBA00022833"/>
    </source>
</evidence>
<dbReference type="Pfam" id="PF08550">
    <property type="entry name" value="GATA_AreA"/>
    <property type="match status" value="1"/>
</dbReference>
<feature type="compositionally biased region" description="Low complexity" evidence="9">
    <location>
        <begin position="126"/>
        <end position="142"/>
    </location>
</feature>
<feature type="compositionally biased region" description="Low complexity" evidence="9">
    <location>
        <begin position="24"/>
        <end position="42"/>
    </location>
</feature>
<dbReference type="RefSeq" id="XP_067550355.1">
    <property type="nucleotide sequence ID" value="XM_067692238.1"/>
</dbReference>
<sequence>MNEPIHSTTNYNQQKQSPQKKQHQTSPSKMTTITPSILSSTSNDSPSILDLIQDEDNASMDIFKMYQHKSYLPHNQRISNLAWRIQNKKILTQNNDATGSNISTGTGKITSNACVSKPMARKDSGSKNNNNSVSTTNAPTSNLLDNINKSATKVEDSGDSSNEPNLDDFDYVAHIRRISQEESKSGLIDAKVGAINTDNSSTGIPEDDQSSNFLSTYINNLESNLKNNSIFPAPSATSATQSSPTNIQHSKSISGISAPFTTKPAKSSSTSSSTSTTPKPLQSSGLATSTKTKNTASTSSTISTTSPNSISGIPTNGRKNSLTNNGRKKILQCTNCETRTTPLWRKSNDGDLLCNACGLFYKLHGTLRPLRNNKVNNSNNSNSTSYSVGDASKFKSRNSDDKMIGNTNINLLSSEYTIGGMGGANGLGFDGFIGSSSAPVANQFTQSKQTQPSHHLHHHHHHHHHVDSTGSQHQGTVNTNMDLDSQFRHHNQAASGGDSDNHNNVNSTQFSAQQIDKLLNLNLFQSDFTSNGNTNELLFQEKAQFNPSPKQQSHQQSHNHHQHHDEFDLLDPNGLPPPSSTSTDVPQDNKTSHTHNSSFDAHNNMPSQFMGDNGIQEADNWSWLQF</sequence>
<evidence type="ECO:0000256" key="6">
    <source>
        <dbReference type="ARBA" id="ARBA00023163"/>
    </source>
</evidence>
<feature type="region of interest" description="Disordered" evidence="9">
    <location>
        <begin position="545"/>
        <end position="614"/>
    </location>
</feature>
<evidence type="ECO:0000256" key="8">
    <source>
        <dbReference type="PROSITE-ProRule" id="PRU00094"/>
    </source>
</evidence>
<evidence type="ECO:0000259" key="10">
    <source>
        <dbReference type="PROSITE" id="PS50114"/>
    </source>
</evidence>
<feature type="region of interest" description="Disordered" evidence="9">
    <location>
        <begin position="1"/>
        <end position="46"/>
    </location>
</feature>
<dbReference type="GO" id="GO:0008270">
    <property type="term" value="F:zinc ion binding"/>
    <property type="evidence" value="ECO:0007669"/>
    <property type="project" value="UniProtKB-KW"/>
</dbReference>
<keyword evidence="5" id="KW-0805">Transcription regulation</keyword>
<dbReference type="InterPro" id="IPR013860">
    <property type="entry name" value="AreA_GATA"/>
</dbReference>
<feature type="compositionally biased region" description="Polar residues" evidence="9">
    <location>
        <begin position="312"/>
        <end position="324"/>
    </location>
</feature>
<dbReference type="GO" id="GO:0045944">
    <property type="term" value="P:positive regulation of transcription by RNA polymerase II"/>
    <property type="evidence" value="ECO:0007669"/>
    <property type="project" value="TreeGrafter"/>
</dbReference>
<dbReference type="GeneID" id="93648958"/>
<organism evidence="11 12">
    <name type="scientific">Candida metapsilosis</name>
    <dbReference type="NCBI Taxonomy" id="273372"/>
    <lineage>
        <taxon>Eukaryota</taxon>
        <taxon>Fungi</taxon>
        <taxon>Dikarya</taxon>
        <taxon>Ascomycota</taxon>
        <taxon>Saccharomycotina</taxon>
        <taxon>Pichiomycetes</taxon>
        <taxon>Debaryomycetaceae</taxon>
        <taxon>Candida/Lodderomyces clade</taxon>
        <taxon>Candida</taxon>
    </lineage>
</organism>
<dbReference type="GO" id="GO:0005634">
    <property type="term" value="C:nucleus"/>
    <property type="evidence" value="ECO:0007669"/>
    <property type="project" value="UniProtKB-SubCell"/>
</dbReference>
<dbReference type="GO" id="GO:0000981">
    <property type="term" value="F:DNA-binding transcription factor activity, RNA polymerase II-specific"/>
    <property type="evidence" value="ECO:0007669"/>
    <property type="project" value="TreeGrafter"/>
</dbReference>
<dbReference type="SUPFAM" id="SSF57716">
    <property type="entry name" value="Glucocorticoid receptor-like (DNA-binding domain)"/>
    <property type="match status" value="1"/>
</dbReference>
<dbReference type="PRINTS" id="PR00619">
    <property type="entry name" value="GATAZNFINGER"/>
</dbReference>
<feature type="compositionally biased region" description="Low complexity" evidence="9">
    <location>
        <begin position="232"/>
        <end position="245"/>
    </location>
</feature>
<feature type="compositionally biased region" description="Basic residues" evidence="9">
    <location>
        <begin position="454"/>
        <end position="465"/>
    </location>
</feature>
<feature type="region of interest" description="Disordered" evidence="9">
    <location>
        <begin position="232"/>
        <end position="324"/>
    </location>
</feature>